<accession>A0A9N9TE97</accession>
<feature type="chain" id="PRO_5040340938" evidence="7">
    <location>
        <begin position="34"/>
        <end position="1153"/>
    </location>
</feature>
<dbReference type="PANTHER" id="PTHR47767">
    <property type="entry name" value="ADHESION G PROTEIN-COUPLED RECEPTOR G7"/>
    <property type="match status" value="1"/>
</dbReference>
<dbReference type="PANTHER" id="PTHR47767:SF1">
    <property type="entry name" value="ADHESION G PROTEIN-COUPLED RECEPTOR G7"/>
    <property type="match status" value="1"/>
</dbReference>
<protein>
    <submittedName>
        <fullName evidence="10">Uncharacterized protein</fullName>
    </submittedName>
</protein>
<keyword evidence="4 6" id="KW-0472">Membrane</keyword>
<evidence type="ECO:0000256" key="1">
    <source>
        <dbReference type="ARBA" id="ARBA00004141"/>
    </source>
</evidence>
<evidence type="ECO:0000259" key="9">
    <source>
        <dbReference type="PROSITE" id="PS50261"/>
    </source>
</evidence>
<gene>
    <name evidence="10" type="ORF">PHYEVI_LOCUS160</name>
</gene>
<dbReference type="EMBL" id="OU900094">
    <property type="protein sequence ID" value="CAG9853688.1"/>
    <property type="molecule type" value="Genomic_DNA"/>
</dbReference>
<dbReference type="PROSITE" id="PS50221">
    <property type="entry name" value="GAIN_B"/>
    <property type="match status" value="1"/>
</dbReference>
<feature type="transmembrane region" description="Helical" evidence="6">
    <location>
        <begin position="909"/>
        <end position="928"/>
    </location>
</feature>
<dbReference type="Proteomes" id="UP001153712">
    <property type="component" value="Chromosome 1"/>
</dbReference>
<reference evidence="10" key="1">
    <citation type="submission" date="2022-01" db="EMBL/GenBank/DDBJ databases">
        <authorList>
            <person name="King R."/>
        </authorList>
    </citation>
    <scope>NUCLEOTIDE SEQUENCE</scope>
</reference>
<keyword evidence="5" id="KW-1015">Disulfide bond</keyword>
<evidence type="ECO:0000256" key="4">
    <source>
        <dbReference type="ARBA" id="ARBA00023136"/>
    </source>
</evidence>
<feature type="transmembrane region" description="Helical" evidence="6">
    <location>
        <begin position="984"/>
        <end position="1007"/>
    </location>
</feature>
<evidence type="ECO:0000313" key="10">
    <source>
        <dbReference type="EMBL" id="CAG9853688.1"/>
    </source>
</evidence>
<dbReference type="AlphaFoldDB" id="A0A9N9TE97"/>
<evidence type="ECO:0000256" key="3">
    <source>
        <dbReference type="ARBA" id="ARBA00022989"/>
    </source>
</evidence>
<dbReference type="PROSITE" id="PS50261">
    <property type="entry name" value="G_PROTEIN_RECEP_F2_4"/>
    <property type="match status" value="1"/>
</dbReference>
<dbReference type="CDD" id="cd15040">
    <property type="entry name" value="7tmB2_Adhesion"/>
    <property type="match status" value="1"/>
</dbReference>
<feature type="transmembrane region" description="Helical" evidence="6">
    <location>
        <begin position="876"/>
        <end position="897"/>
    </location>
</feature>
<dbReference type="GO" id="GO:0016020">
    <property type="term" value="C:membrane"/>
    <property type="evidence" value="ECO:0007669"/>
    <property type="project" value="UniProtKB-SubCell"/>
</dbReference>
<evidence type="ECO:0000259" key="8">
    <source>
        <dbReference type="PROSITE" id="PS50221"/>
    </source>
</evidence>
<dbReference type="GO" id="GO:0007166">
    <property type="term" value="P:cell surface receptor signaling pathway"/>
    <property type="evidence" value="ECO:0007669"/>
    <property type="project" value="InterPro"/>
</dbReference>
<dbReference type="PRINTS" id="PR00249">
    <property type="entry name" value="GPCRSECRETIN"/>
</dbReference>
<evidence type="ECO:0000256" key="5">
    <source>
        <dbReference type="ARBA" id="ARBA00023157"/>
    </source>
</evidence>
<name>A0A9N9TE97_PHYSR</name>
<evidence type="ECO:0000256" key="2">
    <source>
        <dbReference type="ARBA" id="ARBA00022692"/>
    </source>
</evidence>
<feature type="domain" description="GAIN-B" evidence="8">
    <location>
        <begin position="718"/>
        <end position="864"/>
    </location>
</feature>
<dbReference type="InterPro" id="IPR017981">
    <property type="entry name" value="GPCR_2-like_7TM"/>
</dbReference>
<dbReference type="Gene3D" id="2.60.220.50">
    <property type="match status" value="1"/>
</dbReference>
<feature type="transmembrane region" description="Helical" evidence="6">
    <location>
        <begin position="1097"/>
        <end position="1120"/>
    </location>
</feature>
<comment type="subcellular location">
    <subcellularLocation>
        <location evidence="1">Membrane</location>
        <topology evidence="1">Multi-pass membrane protein</topology>
    </subcellularLocation>
</comment>
<feature type="transmembrane region" description="Helical" evidence="6">
    <location>
        <begin position="1019"/>
        <end position="1043"/>
    </location>
</feature>
<dbReference type="Gene3D" id="1.20.1070.10">
    <property type="entry name" value="Rhodopsin 7-helix transmembrane proteins"/>
    <property type="match status" value="1"/>
</dbReference>
<evidence type="ECO:0000313" key="11">
    <source>
        <dbReference type="Proteomes" id="UP001153712"/>
    </source>
</evidence>
<dbReference type="OrthoDB" id="10037534at2759"/>
<dbReference type="GO" id="GO:0004930">
    <property type="term" value="F:G protein-coupled receptor activity"/>
    <property type="evidence" value="ECO:0007669"/>
    <property type="project" value="InterPro"/>
</dbReference>
<keyword evidence="2 6" id="KW-0812">Transmembrane</keyword>
<evidence type="ECO:0000256" key="7">
    <source>
        <dbReference type="SAM" id="SignalP"/>
    </source>
</evidence>
<keyword evidence="11" id="KW-1185">Reference proteome</keyword>
<dbReference type="InterPro" id="IPR046338">
    <property type="entry name" value="GAIN_dom_sf"/>
</dbReference>
<keyword evidence="7" id="KW-0732">Signal</keyword>
<dbReference type="InterPro" id="IPR057244">
    <property type="entry name" value="GAIN_B"/>
</dbReference>
<organism evidence="10 11">
    <name type="scientific">Phyllotreta striolata</name>
    <name type="common">Striped flea beetle</name>
    <name type="synonym">Crioceris striolata</name>
    <dbReference type="NCBI Taxonomy" id="444603"/>
    <lineage>
        <taxon>Eukaryota</taxon>
        <taxon>Metazoa</taxon>
        <taxon>Ecdysozoa</taxon>
        <taxon>Arthropoda</taxon>
        <taxon>Hexapoda</taxon>
        <taxon>Insecta</taxon>
        <taxon>Pterygota</taxon>
        <taxon>Neoptera</taxon>
        <taxon>Endopterygota</taxon>
        <taxon>Coleoptera</taxon>
        <taxon>Polyphaga</taxon>
        <taxon>Cucujiformia</taxon>
        <taxon>Chrysomeloidea</taxon>
        <taxon>Chrysomelidae</taxon>
        <taxon>Galerucinae</taxon>
        <taxon>Alticini</taxon>
        <taxon>Phyllotreta</taxon>
    </lineage>
</organism>
<dbReference type="InterPro" id="IPR053066">
    <property type="entry name" value="ADGR_G7"/>
</dbReference>
<feature type="signal peptide" evidence="7">
    <location>
        <begin position="1"/>
        <end position="33"/>
    </location>
</feature>
<dbReference type="Pfam" id="PF00002">
    <property type="entry name" value="7tm_2"/>
    <property type="match status" value="1"/>
</dbReference>
<feature type="transmembrane region" description="Helical" evidence="6">
    <location>
        <begin position="1064"/>
        <end position="1085"/>
    </location>
</feature>
<feature type="domain" description="G-protein coupled receptors family 2 profile 2" evidence="9">
    <location>
        <begin position="874"/>
        <end position="1121"/>
    </location>
</feature>
<evidence type="ECO:0000256" key="6">
    <source>
        <dbReference type="SAM" id="Phobius"/>
    </source>
</evidence>
<proteinExistence type="predicted"/>
<feature type="transmembrane region" description="Helical" evidence="6">
    <location>
        <begin position="940"/>
        <end position="963"/>
    </location>
</feature>
<keyword evidence="3 6" id="KW-1133">Transmembrane helix</keyword>
<sequence>MCCKREDRKEVTTTTRITIFAIFLCHAFHATQSQDCPPESSNVLHQNTTVAWISSDKDSEIVTSNPPCTDEQGRLIVRLCSSGLWYPQQAQDCAKITTSRRCPLNFEETADDCLFVSAHRPWGNICNFESLLEQSAPAALENELVWMPYRRYIAYGPYEAVEWGSKRSKKFNNRLKGNLADPDFFNKNCLIADTATNDYFPEFCSNKHRHVCSFDKNEADSKCPDHCVNADVAKKTCFCKEKNYCSTTLSKIETILDYTVLKKLAGDNVCYVDSNLPVQQNKFQAISEDRWFYTDNDKIKCSLCTIINNNLKENNQSAEMVLNFDEKQKKLFLTIYSPQNLFNNANENTIYCYTDASQYELKKRLNVDRIIRNRKAGRPYNVYKVSIEKFIGDYWCEAYSDTNENNAVYSNTVLAYKKKPGNEFALKLKVISICIIFPCDEMTEFNYESMVRRTELANLKSQIRVMSVINFDFESIDLLLHITTEEKIPIVDDRSRIWQELLNLSNIEIQSFASSEFCLPETSENLTWPLTAVGQGAVADELCLQANGLPVVRICNGNFLEGATWGEVIGECHKDIQVPDTAKTIQTAMTQILDETTVRNVSNVIKTNTDLPVLSVYMVSKFMKHMYIQNSSVDVVNGTLEIADSMLFVNKAYIWYAQQLLNVSDDFIDLVENVLTDAKLRSNATLIQKSNLIMRIVNPLTTNVSGMVVYQDEENNVRMEDLPRNSTFDDVGDNALIAVIVPEDVINHPNITNLTIVTTVYFKDSFFESNSSRKPSGPVMSVSIPEFDGYLPAPIQILFRFSNYSHRPDCGFWDYGKKTVRKQGKWSSVGGNYLGELVNRSYYHVCSFSHLTHFSLLRLTLPQETLTSFDDQAMDVIFYLGDFLTIFGVAGIFVTAIMFRRWRRKQGTIILLNLSISILMEVFLMQATDTRLITVPQGCGVLGIMLHYIIISKFCWMLVYSFLQYMRFVRVLTVLPDNIVFKSVIFGWGFALIPVGIVNLVTTTAYSNKKYNFCYPTGLYLYLGTLLPVLLIICINTFVFIAVMREVTFKNVESHGSKENIHKLQVQLAILLFFVLGVPWLFFILANIIPVPWIEVALAYLFCVTSNVQGFILFLFYVVFNGETRLAWLTYFKLKSSKSFSVATKTTSRASKS</sequence>
<dbReference type="InterPro" id="IPR000832">
    <property type="entry name" value="GPCR_2_secretin-like"/>
</dbReference>